<dbReference type="Proteomes" id="UP000268908">
    <property type="component" value="Unassembled WGS sequence"/>
</dbReference>
<reference evidence="2 3" key="1">
    <citation type="submission" date="2018-10" db="EMBL/GenBank/DDBJ databases">
        <title>Genomic Encyclopedia of Type Strains, Phase IV (KMG-IV): sequencing the most valuable type-strain genomes for metagenomic binning, comparative biology and taxonomic classification.</title>
        <authorList>
            <person name="Goeker M."/>
        </authorList>
    </citation>
    <scope>NUCLEOTIDE SEQUENCE [LARGE SCALE GENOMIC DNA]</scope>
    <source>
        <strain evidence="2 3">DSM 26916</strain>
    </source>
</reference>
<dbReference type="AlphaFoldDB" id="A0A497X808"/>
<evidence type="ECO:0000313" key="3">
    <source>
        <dbReference type="Proteomes" id="UP000268908"/>
    </source>
</evidence>
<dbReference type="Pfam" id="PF13557">
    <property type="entry name" value="Phenol_MetA_deg"/>
    <property type="match status" value="1"/>
</dbReference>
<feature type="chain" id="PRO_5019856940" evidence="1">
    <location>
        <begin position="27"/>
        <end position="307"/>
    </location>
</feature>
<evidence type="ECO:0000313" key="2">
    <source>
        <dbReference type="EMBL" id="RLJ61625.1"/>
    </source>
</evidence>
<dbReference type="InterPro" id="IPR025737">
    <property type="entry name" value="FApF"/>
</dbReference>
<accession>A0A497X808</accession>
<name>A0A497X808_9PROT</name>
<keyword evidence="1" id="KW-0732">Signal</keyword>
<dbReference type="PROSITE" id="PS51257">
    <property type="entry name" value="PROKAR_LIPOPROTEIN"/>
    <property type="match status" value="1"/>
</dbReference>
<evidence type="ECO:0000256" key="1">
    <source>
        <dbReference type="SAM" id="SignalP"/>
    </source>
</evidence>
<dbReference type="EMBL" id="RCCI01000009">
    <property type="protein sequence ID" value="RLJ61625.1"/>
    <property type="molecule type" value="Genomic_DNA"/>
</dbReference>
<dbReference type="OrthoDB" id="191143at2"/>
<dbReference type="RefSeq" id="WP_121243319.1">
    <property type="nucleotide sequence ID" value="NZ_BHVV01000004.1"/>
</dbReference>
<organism evidence="2 3">
    <name type="scientific">Sulfurisoma sediminicola</name>
    <dbReference type="NCBI Taxonomy" id="1381557"/>
    <lineage>
        <taxon>Bacteria</taxon>
        <taxon>Pseudomonadati</taxon>
        <taxon>Pseudomonadota</taxon>
        <taxon>Betaproteobacteria</taxon>
        <taxon>Nitrosomonadales</taxon>
        <taxon>Sterolibacteriaceae</taxon>
        <taxon>Sulfurisoma</taxon>
    </lineage>
</organism>
<keyword evidence="3" id="KW-1185">Reference proteome</keyword>
<gene>
    <name evidence="2" type="ORF">DFR35_2829</name>
</gene>
<feature type="signal peptide" evidence="1">
    <location>
        <begin position="1"/>
        <end position="26"/>
    </location>
</feature>
<proteinExistence type="predicted"/>
<comment type="caution">
    <text evidence="2">The sequence shown here is derived from an EMBL/GenBank/DDBJ whole genome shotgun (WGS) entry which is preliminary data.</text>
</comment>
<protein>
    <submittedName>
        <fullName evidence="2">Outer membrane putative beta-barrel porin/alpha-amylase</fullName>
    </submittedName>
</protein>
<sequence length="307" mass="32592">MKRRHHAFLRTAAAAAMLLAGGCALAQEAEPRAYTNAPIGINFLIAGYARSEGGVAFDPSVPLTNAKLTTDAAILAYGRVLEIGGQSAKFNVVLPYASLKGTAEFAGKPAAREVSGYGDPKLSLAVNFLGAPALSPREFAGYRQYLVVGGSVQVSLPTGQYDHDKLVNIGTNRWSVTPGLGLSKALGPWALELAANATFYGDNTDFFGGKRREQEPIYSMQGHLIYNFAAGIWAALTATHYGGGRTTLDGVRGNDLQQNSRIGATLALPVDRHNSIKILASSGVYTRTGSDFDTVAIAWQHRWGAGF</sequence>